<dbReference type="Proteomes" id="UP000095281">
    <property type="component" value="Unplaced"/>
</dbReference>
<dbReference type="WBParaSite" id="MhA1_Contig672.frz3.gene8">
    <property type="protein sequence ID" value="MhA1_Contig672.frz3.gene8"/>
    <property type="gene ID" value="MhA1_Contig672.frz3.gene8"/>
</dbReference>
<reference evidence="3" key="1">
    <citation type="submission" date="2016-11" db="UniProtKB">
        <authorList>
            <consortium name="WormBaseParasite"/>
        </authorList>
    </citation>
    <scope>IDENTIFICATION</scope>
</reference>
<organism evidence="2 3">
    <name type="scientific">Meloidogyne hapla</name>
    <name type="common">Root-knot nematode worm</name>
    <dbReference type="NCBI Taxonomy" id="6305"/>
    <lineage>
        <taxon>Eukaryota</taxon>
        <taxon>Metazoa</taxon>
        <taxon>Ecdysozoa</taxon>
        <taxon>Nematoda</taxon>
        <taxon>Chromadorea</taxon>
        <taxon>Rhabditida</taxon>
        <taxon>Tylenchina</taxon>
        <taxon>Tylenchomorpha</taxon>
        <taxon>Tylenchoidea</taxon>
        <taxon>Meloidogynidae</taxon>
        <taxon>Meloidogyninae</taxon>
        <taxon>Meloidogyne</taxon>
    </lineage>
</organism>
<feature type="region of interest" description="Disordered" evidence="1">
    <location>
        <begin position="122"/>
        <end position="165"/>
    </location>
</feature>
<dbReference type="AlphaFoldDB" id="A0A1I8BWZ4"/>
<accession>A0A1I8BWZ4</accession>
<proteinExistence type="predicted"/>
<evidence type="ECO:0000313" key="3">
    <source>
        <dbReference type="WBParaSite" id="MhA1_Contig672.frz3.gene8"/>
    </source>
</evidence>
<sequence length="181" mass="20654">MSVITTKPELVEKMIPEVLFTVTTSGITISSARLNTSRFVEFDLIGKCRSCKGENIDIDFVITPRNVTLYCNRIKSEKVVLFDTKGKSFHVIHNEQPPPDTNIMTENEKLLLDEFLEMQPPAKKARNDHEESKRNEETNKDAENKETKITENDVDVQKKNNEGKLFEGDELGIDTFLHSIP</sequence>
<evidence type="ECO:0000313" key="2">
    <source>
        <dbReference type="Proteomes" id="UP000095281"/>
    </source>
</evidence>
<feature type="compositionally biased region" description="Basic and acidic residues" evidence="1">
    <location>
        <begin position="125"/>
        <end position="165"/>
    </location>
</feature>
<evidence type="ECO:0000256" key="1">
    <source>
        <dbReference type="SAM" id="MobiDB-lite"/>
    </source>
</evidence>
<keyword evidence="2" id="KW-1185">Reference proteome</keyword>
<protein>
    <submittedName>
        <fullName evidence="3">NPL domain-containing protein</fullName>
    </submittedName>
</protein>
<name>A0A1I8BWZ4_MELHA</name>